<dbReference type="Proteomes" id="UP000198744">
    <property type="component" value="Unassembled WGS sequence"/>
</dbReference>
<keyword evidence="5" id="KW-0812">Transmembrane</keyword>
<keyword evidence="9" id="KW-1185">Reference proteome</keyword>
<dbReference type="STRING" id="43775.SAMN04489760_10554"/>
<feature type="transmembrane region" description="Helical" evidence="5">
    <location>
        <begin position="190"/>
        <end position="207"/>
    </location>
</feature>
<sequence length="213" mass="22845">MKGKAVRKYVFSAFVLCVLLMSVPAYATLQYTFDADTQGWTTVNDANFNGWQSSGGNPDGYIKATDKGYGSTWYFVSPSLGDMSSYKGGTLSYDINLMYKSGSYFDNDEVIIKSGSSSMSWAPTTAHEPGTNTWTTYSVDLTSANFVVSSGTFDGILSNVTAICIRGEYISGGDIEGLDNVKMTSAPVPLPLPILFLGSGLAGLAALRTRMLK</sequence>
<reference evidence="8 9" key="1">
    <citation type="submission" date="2016-10" db="EMBL/GenBank/DDBJ databases">
        <authorList>
            <person name="de Groot N.N."/>
        </authorList>
    </citation>
    <scope>NUCLEOTIDE SEQUENCE [LARGE SCALE GENOMIC DNA]</scope>
    <source>
        <strain evidence="8 9">DSM 8423</strain>
    </source>
</reference>
<evidence type="ECO:0000256" key="3">
    <source>
        <dbReference type="ARBA" id="ARBA00023157"/>
    </source>
</evidence>
<keyword evidence="5" id="KW-1133">Transmembrane helix</keyword>
<keyword evidence="1 6" id="KW-0732">Signal</keyword>
<gene>
    <name evidence="8" type="ORF">SAMN04489760_10554</name>
</gene>
<dbReference type="OrthoDB" id="8560410at2"/>
<dbReference type="PROSITE" id="PS51115">
    <property type="entry name" value="LAMININ_IVA"/>
    <property type="match status" value="1"/>
</dbReference>
<keyword evidence="2" id="KW-0677">Repeat</keyword>
<proteinExistence type="predicted"/>
<accession>A0A1H7VYS4</accession>
<name>A0A1H7VYS4_9BACT</name>
<dbReference type="InterPro" id="IPR000034">
    <property type="entry name" value="Laminin_IV"/>
</dbReference>
<evidence type="ECO:0000256" key="6">
    <source>
        <dbReference type="SAM" id="SignalP"/>
    </source>
</evidence>
<keyword evidence="5" id="KW-0472">Membrane</keyword>
<evidence type="ECO:0000256" key="4">
    <source>
        <dbReference type="ARBA" id="ARBA00023180"/>
    </source>
</evidence>
<evidence type="ECO:0000313" key="9">
    <source>
        <dbReference type="Proteomes" id="UP000198744"/>
    </source>
</evidence>
<feature type="chain" id="PRO_5011766102" evidence="6">
    <location>
        <begin position="28"/>
        <end position="213"/>
    </location>
</feature>
<feature type="signal peptide" evidence="6">
    <location>
        <begin position="1"/>
        <end position="27"/>
    </location>
</feature>
<feature type="domain" description="Laminin IV type A" evidence="7">
    <location>
        <begin position="35"/>
        <end position="213"/>
    </location>
</feature>
<dbReference type="AlphaFoldDB" id="A0A1H7VYS4"/>
<dbReference type="Gene3D" id="2.60.120.260">
    <property type="entry name" value="Galactose-binding domain-like"/>
    <property type="match status" value="1"/>
</dbReference>
<evidence type="ECO:0000259" key="7">
    <source>
        <dbReference type="PROSITE" id="PS51115"/>
    </source>
</evidence>
<dbReference type="Pfam" id="PF00052">
    <property type="entry name" value="Laminin_B"/>
    <property type="match status" value="1"/>
</dbReference>
<keyword evidence="4" id="KW-0325">Glycoprotein</keyword>
<dbReference type="EMBL" id="FOBS01000005">
    <property type="protein sequence ID" value="SEM14403.1"/>
    <property type="molecule type" value="Genomic_DNA"/>
</dbReference>
<organism evidence="8 9">
    <name type="scientific">Syntrophus gentianae</name>
    <dbReference type="NCBI Taxonomy" id="43775"/>
    <lineage>
        <taxon>Bacteria</taxon>
        <taxon>Pseudomonadati</taxon>
        <taxon>Thermodesulfobacteriota</taxon>
        <taxon>Syntrophia</taxon>
        <taxon>Syntrophales</taxon>
        <taxon>Syntrophaceae</taxon>
        <taxon>Syntrophus</taxon>
    </lineage>
</organism>
<evidence type="ECO:0000256" key="1">
    <source>
        <dbReference type="ARBA" id="ARBA00022729"/>
    </source>
</evidence>
<evidence type="ECO:0000256" key="5">
    <source>
        <dbReference type="SAM" id="Phobius"/>
    </source>
</evidence>
<evidence type="ECO:0000256" key="2">
    <source>
        <dbReference type="ARBA" id="ARBA00022737"/>
    </source>
</evidence>
<protein>
    <submittedName>
        <fullName evidence="8">Laminin B (Domain IV)</fullName>
    </submittedName>
</protein>
<dbReference type="RefSeq" id="WP_093882592.1">
    <property type="nucleotide sequence ID" value="NZ_FOBS01000005.1"/>
</dbReference>
<keyword evidence="3" id="KW-1015">Disulfide bond</keyword>
<evidence type="ECO:0000313" key="8">
    <source>
        <dbReference type="EMBL" id="SEM14403.1"/>
    </source>
</evidence>